<dbReference type="KEGG" id="vg:55806844"/>
<sequence>MKDISFYIWSAILFFGILIILFQPVWAEWINNRRMRKYGVDVLQIVDKARKRRSK</sequence>
<evidence type="ECO:0000313" key="3">
    <source>
        <dbReference type="Proteomes" id="UP000259389"/>
    </source>
</evidence>
<protein>
    <submittedName>
        <fullName evidence="2">Uncharacterized protein</fullName>
    </submittedName>
</protein>
<accession>A0A249Y018</accession>
<feature type="transmembrane region" description="Helical" evidence="1">
    <location>
        <begin position="6"/>
        <end position="27"/>
    </location>
</feature>
<proteinExistence type="predicted"/>
<reference evidence="2 3" key="1">
    <citation type="submission" date="2017-04" db="EMBL/GenBank/DDBJ databases">
        <title>Complete Genome Sequence of Lytic Bacteriophage SP1 Infecting Salmonella Pullorum Isolates.</title>
        <authorList>
            <person name="Kim D."/>
            <person name="Kim Y.J."/>
            <person name="Han B.K."/>
            <person name="Kim H."/>
        </authorList>
    </citation>
    <scope>NUCLEOTIDE SEQUENCE [LARGE SCALE GENOMIC DNA]</scope>
</reference>
<organism evidence="2 3">
    <name type="scientific">Salmonella phage SP1</name>
    <dbReference type="NCBI Taxonomy" id="2025818"/>
    <lineage>
        <taxon>Viruses</taxon>
        <taxon>Duplodnaviria</taxon>
        <taxon>Heunggongvirae</taxon>
        <taxon>Uroviricota</taxon>
        <taxon>Caudoviricetes</taxon>
        <taxon>Pantevenvirales</taxon>
        <taxon>Ackermannviridae</taxon>
        <taxon>Cvivirinae</taxon>
        <taxon>Kuttervirus</taxon>
        <taxon>Kuttervirus SP1</taxon>
    </lineage>
</organism>
<keyword evidence="1" id="KW-0472">Membrane</keyword>
<dbReference type="EMBL" id="MF001362">
    <property type="protein sequence ID" value="ASZ77585.1"/>
    <property type="molecule type" value="Genomic_DNA"/>
</dbReference>
<dbReference type="GeneID" id="55806844"/>
<name>A0A249Y018_9CAUD</name>
<evidence type="ECO:0000256" key="1">
    <source>
        <dbReference type="SAM" id="Phobius"/>
    </source>
</evidence>
<keyword evidence="1" id="KW-0812">Transmembrane</keyword>
<keyword evidence="3" id="KW-1185">Reference proteome</keyword>
<evidence type="ECO:0000313" key="2">
    <source>
        <dbReference type="EMBL" id="ASZ77585.1"/>
    </source>
</evidence>
<dbReference type="RefSeq" id="YP_009877646.1">
    <property type="nucleotide sequence ID" value="NC_049396.1"/>
</dbReference>
<keyword evidence="1" id="KW-1133">Transmembrane helix</keyword>
<dbReference type="Proteomes" id="UP000259389">
    <property type="component" value="Segment"/>
</dbReference>